<accession>A0A2A6C7F2</accession>
<sequence>MNEQSHQSIADVPNQSGFTSANTYIFDVITTICSESKESGTDLEVELKVVYKNDHNETFLLGARFTESGRRYVSTVEINHKPENIKEVELRYLTGFMGDEDSFCVKDMIFLSRFYDVCFIAWFDRWIGHEFTDKPKTFETHPIHKRFQRDSYDTFMFHTNTQDIRGMTLRIDDETFGRWRDCAWCVEWVMMFSPIENLCYTGEFQSWITNNKQTFTKPQRFVRSEFADCIGDWNVIVKTCDLKLYPWTTDKEYEEIEIAENGISRNSLHHYQIRNVTIGTLADVGMQFVDTQWFKYFIGDEYDRFCVDWVILMKGEHCKTVYFERFVRSNQESPGKFSFGELSDHTYNDCIFPPIQHARPTVKRDGARDEEWGVAVGLRRGTWKVTIKTCKEGNEFKLDAQLLVHSFGKGYENPITVKKYETSTNTMKWRTRQAPNAIDTFDILIPADDIHNVALFYNDDGFLKKGNHAWCVDWVTLTNANLKTCYVVEFHDSIVPFIPTPFSIQPALMSGLSAWLRNGKKRRLNLPFHSSHHLQAFREKLKIHRTRQDHTICSQDEQKEREVVAQSNNGPILDNGWTVQNIKLTQNCHRTLVVSGMCVNKSFVCWTFSRWMSQSGLRNRLDSDACSLITMSVLEAFYRDANLSKSLRLDAHNEQFTMGENITLNVVGQCPSIPQELIPMMQNAIDKGNLINDDEKKRGKESVFFVSDDAPLIIGMTAENAAKTRNRFVLEQNALLANTDHSTMRIVDYSREKGFKKLSVAVNLAISHPALSEWKIFCFWIAFRNKACSLVYRRDSDLVCLLDLHENYGPTTGAIVALCRLENLPQMTEWAELRLFPTLIYGDRQDLWLSLVQWSDVEATTPPSLNPHKPILEEIFPITGVESENDEFIYILVTFLLALVGLVVVVPHDLMFYSLVYVYGWPATMAVLAVLLSAERRVIGDLCMTHMIMNGFTIIPRSLIYVYKPLRDRTSSFGINIELTTSTPRYHSFPRSLRMAPQRKKRRLNLPFHSSRHLQAFRETLKIHRTRQDHTICSQHEQKEREVVAQSNNGPTLDNGWTVQNIKLTQNCHRTLVVSGISELCLLDVSRVESGLRNREDSDACSLITMSVLEAFYRDANLSKSLRLNAHNEQFTMGENITLNVVGQCPSIPQELIPMMQNAIDKGNLINDDEKKRGKESVFFVSDDAPLIIGMTAENAAKTRNRFVLEQNALLANSDHSTMRIVDYRGEKGFKKLSVAVNLAISQRDSDLVCLLDLHQNNETTGAIVALCRLENLPQMTEWAELRIYSTLICGDCQDLWLSLVQWSDVEATTPPSLNPHKPILEEIFPITGVASENDEYFIFMLVLFLLSLFGLVVVVMYADLVFYSFFYDFGWPATMAVLAVLLCAVFYFVAAYFCFPWMPEIRMVARMIRPGLINVNPRLATLLECNWTFLD</sequence>
<evidence type="ECO:0000313" key="2">
    <source>
        <dbReference type="Proteomes" id="UP000005239"/>
    </source>
</evidence>
<dbReference type="Proteomes" id="UP000005239">
    <property type="component" value="Unassembled WGS sequence"/>
</dbReference>
<accession>A0A8R1UG55</accession>
<protein>
    <submittedName>
        <fullName evidence="1">Uncharacterized protein</fullName>
    </submittedName>
</protein>
<evidence type="ECO:0000313" key="1">
    <source>
        <dbReference type="EnsemblMetazoa" id="PPA26702.1"/>
    </source>
</evidence>
<organism evidence="1 2">
    <name type="scientific">Pristionchus pacificus</name>
    <name type="common">Parasitic nematode worm</name>
    <dbReference type="NCBI Taxonomy" id="54126"/>
    <lineage>
        <taxon>Eukaryota</taxon>
        <taxon>Metazoa</taxon>
        <taxon>Ecdysozoa</taxon>
        <taxon>Nematoda</taxon>
        <taxon>Chromadorea</taxon>
        <taxon>Rhabditida</taxon>
        <taxon>Rhabditina</taxon>
        <taxon>Diplogasteromorpha</taxon>
        <taxon>Diplogasteroidea</taxon>
        <taxon>Neodiplogasteridae</taxon>
        <taxon>Pristionchus</taxon>
    </lineage>
</organism>
<dbReference type="InterPro" id="IPR036392">
    <property type="entry name" value="PLAT/LH2_dom_sf"/>
</dbReference>
<dbReference type="EnsemblMetazoa" id="PPA26702.1">
    <property type="protein sequence ID" value="PPA26702.1"/>
    <property type="gene ID" value="WBGene00116256"/>
</dbReference>
<proteinExistence type="predicted"/>
<keyword evidence="2" id="KW-1185">Reference proteome</keyword>
<dbReference type="SUPFAM" id="SSF49723">
    <property type="entry name" value="Lipase/lipooxygenase domain (PLAT/LH2 domain)"/>
    <property type="match status" value="1"/>
</dbReference>
<reference evidence="1" key="2">
    <citation type="submission" date="2022-06" db="UniProtKB">
        <authorList>
            <consortium name="EnsemblMetazoa"/>
        </authorList>
    </citation>
    <scope>IDENTIFICATION</scope>
    <source>
        <strain evidence="1">PS312</strain>
    </source>
</reference>
<reference evidence="2" key="1">
    <citation type="journal article" date="2008" name="Nat. Genet.">
        <title>The Pristionchus pacificus genome provides a unique perspective on nematode lifestyle and parasitism.</title>
        <authorList>
            <person name="Dieterich C."/>
            <person name="Clifton S.W."/>
            <person name="Schuster L.N."/>
            <person name="Chinwalla A."/>
            <person name="Delehaunty K."/>
            <person name="Dinkelacker I."/>
            <person name="Fulton L."/>
            <person name="Fulton R."/>
            <person name="Godfrey J."/>
            <person name="Minx P."/>
            <person name="Mitreva M."/>
            <person name="Roeseler W."/>
            <person name="Tian H."/>
            <person name="Witte H."/>
            <person name="Yang S.P."/>
            <person name="Wilson R.K."/>
            <person name="Sommer R.J."/>
        </authorList>
    </citation>
    <scope>NUCLEOTIDE SEQUENCE [LARGE SCALE GENOMIC DNA]</scope>
    <source>
        <strain evidence="2">PS312</strain>
    </source>
</reference>
<dbReference type="PANTHER" id="PTHR37962:SF2">
    <property type="entry name" value="MALE STERILE (3) 76CA"/>
    <property type="match status" value="1"/>
</dbReference>
<gene>
    <name evidence="1" type="primary">WBGene00116256</name>
</gene>
<name>A0A2A6C7F2_PRIPA</name>
<dbReference type="PANTHER" id="PTHR37962">
    <property type="entry name" value="MALE STERILE (3) 76CA"/>
    <property type="match status" value="1"/>
</dbReference>